<accession>A0AAE8MPT6</accession>
<comment type="caution">
    <text evidence="1">The sequence shown here is derived from an EMBL/GenBank/DDBJ whole genome shotgun (WGS) entry which is preliminary data.</text>
</comment>
<evidence type="ECO:0000313" key="2">
    <source>
        <dbReference type="Proteomes" id="UP001187734"/>
    </source>
</evidence>
<name>A0AAE8MPT6_9HYPO</name>
<organism evidence="1 2">
    <name type="scientific">Fusarium torulosum</name>
    <dbReference type="NCBI Taxonomy" id="33205"/>
    <lineage>
        <taxon>Eukaryota</taxon>
        <taxon>Fungi</taxon>
        <taxon>Dikarya</taxon>
        <taxon>Ascomycota</taxon>
        <taxon>Pezizomycotina</taxon>
        <taxon>Sordariomycetes</taxon>
        <taxon>Hypocreomycetidae</taxon>
        <taxon>Hypocreales</taxon>
        <taxon>Nectriaceae</taxon>
        <taxon>Fusarium</taxon>
    </lineage>
</organism>
<dbReference type="EMBL" id="ONZP01001311">
    <property type="protein sequence ID" value="SPJ93380.1"/>
    <property type="molecule type" value="Genomic_DNA"/>
</dbReference>
<keyword evidence="2" id="KW-1185">Reference proteome</keyword>
<protein>
    <submittedName>
        <fullName evidence="1">Uncharacterized protein</fullName>
    </submittedName>
</protein>
<gene>
    <name evidence="1" type="ORF">FTOL_13986</name>
</gene>
<dbReference type="Proteomes" id="UP001187734">
    <property type="component" value="Unassembled WGS sequence"/>
</dbReference>
<dbReference type="AlphaFoldDB" id="A0AAE8MPT6"/>
<reference evidence="1" key="1">
    <citation type="submission" date="2018-03" db="EMBL/GenBank/DDBJ databases">
        <authorList>
            <person name="Guldener U."/>
        </authorList>
    </citation>
    <scope>NUCLEOTIDE SEQUENCE</scope>
</reference>
<sequence length="94" mass="10664">MARLVTQGSQRYETDTNCPSIYIDRSVTSYVAAATESEFTVKLFLDVGEVEVNAQDDNAQARKIIKRILSTRKALSRARRRAPEAIRQIEKLAY</sequence>
<evidence type="ECO:0000313" key="1">
    <source>
        <dbReference type="EMBL" id="SPJ93380.1"/>
    </source>
</evidence>
<proteinExistence type="predicted"/>